<dbReference type="AlphaFoldDB" id="A0A4R7BXF5"/>
<dbReference type="RefSeq" id="WP_133771514.1">
    <property type="nucleotide sequence ID" value="NZ_SNZR01000013.1"/>
</dbReference>
<dbReference type="InterPro" id="IPR000182">
    <property type="entry name" value="GNAT_dom"/>
</dbReference>
<accession>A0A4R7BXF5</accession>
<name>A0A4R7BXF5_9HYPH</name>
<keyword evidence="2" id="KW-0808">Transferase</keyword>
<dbReference type="CDD" id="cd04301">
    <property type="entry name" value="NAT_SF"/>
    <property type="match status" value="1"/>
</dbReference>
<dbReference type="PROSITE" id="PS51186">
    <property type="entry name" value="GNAT"/>
    <property type="match status" value="1"/>
</dbReference>
<dbReference type="OrthoDB" id="9815041at2"/>
<dbReference type="Proteomes" id="UP000295122">
    <property type="component" value="Unassembled WGS sequence"/>
</dbReference>
<sequence>MKAEIVPATSKLLDELETWLRAENDAYEAACERQAERCPEIEILERGFFCNWNIVRRSFERDPRNVHVLLMDGAAIGFVDEMDILEVHPNFRRQGLGGMLADFMIRRAFDLGHSVAVIEVAPASAQPFWERMGFTMDVNRRGDGGGIYAFRRFERPQALGAGPRIPYRIAFHDRSRDWDESVEPFSVFEGMGEQQADGSVRLAERAYCFDATQPTSFDCVVRVELAGRLLFEDKVKRREAQDVGLEIDPGSICYFEHLTPQH</sequence>
<dbReference type="EMBL" id="SNZR01000013">
    <property type="protein sequence ID" value="TDR90261.1"/>
    <property type="molecule type" value="Genomic_DNA"/>
</dbReference>
<comment type="caution">
    <text evidence="2">The sequence shown here is derived from an EMBL/GenBank/DDBJ whole genome shotgun (WGS) entry which is preliminary data.</text>
</comment>
<dbReference type="SUPFAM" id="SSF55729">
    <property type="entry name" value="Acyl-CoA N-acyltransferases (Nat)"/>
    <property type="match status" value="1"/>
</dbReference>
<reference evidence="2 3" key="1">
    <citation type="submission" date="2019-03" db="EMBL/GenBank/DDBJ databases">
        <title>Genomic Encyclopedia of Type Strains, Phase IV (KMG-IV): sequencing the most valuable type-strain genomes for metagenomic binning, comparative biology and taxonomic classification.</title>
        <authorList>
            <person name="Goeker M."/>
        </authorList>
    </citation>
    <scope>NUCLEOTIDE SEQUENCE [LARGE SCALE GENOMIC DNA]</scope>
    <source>
        <strain evidence="2 3">DSM 25903</strain>
    </source>
</reference>
<dbReference type="Gene3D" id="3.40.630.30">
    <property type="match status" value="1"/>
</dbReference>
<gene>
    <name evidence="2" type="ORF">EV668_3103</name>
</gene>
<organism evidence="2 3">
    <name type="scientific">Enterovirga rhinocerotis</name>
    <dbReference type="NCBI Taxonomy" id="1339210"/>
    <lineage>
        <taxon>Bacteria</taxon>
        <taxon>Pseudomonadati</taxon>
        <taxon>Pseudomonadota</taxon>
        <taxon>Alphaproteobacteria</taxon>
        <taxon>Hyphomicrobiales</taxon>
        <taxon>Methylobacteriaceae</taxon>
        <taxon>Enterovirga</taxon>
    </lineage>
</organism>
<evidence type="ECO:0000313" key="2">
    <source>
        <dbReference type="EMBL" id="TDR90261.1"/>
    </source>
</evidence>
<protein>
    <submittedName>
        <fullName evidence="2">Acetyltransferase (GNAT) family protein</fullName>
    </submittedName>
</protein>
<evidence type="ECO:0000313" key="3">
    <source>
        <dbReference type="Proteomes" id="UP000295122"/>
    </source>
</evidence>
<dbReference type="Pfam" id="PF00583">
    <property type="entry name" value="Acetyltransf_1"/>
    <property type="match status" value="1"/>
</dbReference>
<evidence type="ECO:0000259" key="1">
    <source>
        <dbReference type="PROSITE" id="PS51186"/>
    </source>
</evidence>
<dbReference type="InterPro" id="IPR016181">
    <property type="entry name" value="Acyl_CoA_acyltransferase"/>
</dbReference>
<dbReference type="GO" id="GO:0016747">
    <property type="term" value="F:acyltransferase activity, transferring groups other than amino-acyl groups"/>
    <property type="evidence" value="ECO:0007669"/>
    <property type="project" value="InterPro"/>
</dbReference>
<feature type="domain" description="N-acetyltransferase" evidence="1">
    <location>
        <begin position="3"/>
        <end position="154"/>
    </location>
</feature>
<keyword evidence="3" id="KW-1185">Reference proteome</keyword>
<proteinExistence type="predicted"/>